<evidence type="ECO:0000313" key="7">
    <source>
        <dbReference type="EMBL" id="MBJ6121798.1"/>
    </source>
</evidence>
<dbReference type="InterPro" id="IPR020846">
    <property type="entry name" value="MFS_dom"/>
</dbReference>
<evidence type="ECO:0000256" key="2">
    <source>
        <dbReference type="ARBA" id="ARBA00022692"/>
    </source>
</evidence>
<evidence type="ECO:0000313" key="8">
    <source>
        <dbReference type="Proteomes" id="UP000640426"/>
    </source>
</evidence>
<dbReference type="Gene3D" id="1.20.1250.20">
    <property type="entry name" value="MFS general substrate transporter like domains"/>
    <property type="match status" value="2"/>
</dbReference>
<sequence>MTGRRVTLFLGIVALAHAGGVIGYLPLLTMLLPIKAQAVAGDARLGVITAAVIGGAVAASLSNILFGWLSDRSVARGGGRRGWMAGGIVATALCYIAIAQAASSMALLLAIVAFQVAINAMLAPLFAIMADEIPDERRGVAGGLLALANPVASALSATLIGIGLLGEGARLAIIPLISAACVAPLLAIRGQRTAHTMAAPVAETRLERDLALAWIARLLVQIAGNVLFVYLFYYLISIAPAVPATDMASSAATLLTVAYIMPLPIALLAGRLSDRIGRRKPFLLGAAIVSAAGLTGMALADRFATAATAFMVYEVGSAVFLVLHAAFAMQLLPDPRHRGRDLGLLNLTNTLPGLLGPILTWLLATPQDFDAVMLLLAVLTLTGGVVMLGVRQYR</sequence>
<keyword evidence="2 5" id="KW-0812">Transmembrane</keyword>
<keyword evidence="4 5" id="KW-0472">Membrane</keyword>
<feature type="transmembrane region" description="Helical" evidence="5">
    <location>
        <begin position="306"/>
        <end position="332"/>
    </location>
</feature>
<evidence type="ECO:0000259" key="6">
    <source>
        <dbReference type="PROSITE" id="PS50850"/>
    </source>
</evidence>
<dbReference type="PANTHER" id="PTHR23528">
    <property type="match status" value="1"/>
</dbReference>
<evidence type="ECO:0000256" key="1">
    <source>
        <dbReference type="ARBA" id="ARBA00004141"/>
    </source>
</evidence>
<evidence type="ECO:0000256" key="3">
    <source>
        <dbReference type="ARBA" id="ARBA00022989"/>
    </source>
</evidence>
<keyword evidence="8" id="KW-1185">Reference proteome</keyword>
<dbReference type="SUPFAM" id="SSF103473">
    <property type="entry name" value="MFS general substrate transporter"/>
    <property type="match status" value="1"/>
</dbReference>
<dbReference type="EMBL" id="JAELXS010000004">
    <property type="protein sequence ID" value="MBJ6121798.1"/>
    <property type="molecule type" value="Genomic_DNA"/>
</dbReference>
<evidence type="ECO:0000256" key="4">
    <source>
        <dbReference type="ARBA" id="ARBA00023136"/>
    </source>
</evidence>
<feature type="transmembrane region" description="Helical" evidence="5">
    <location>
        <begin position="371"/>
        <end position="390"/>
    </location>
</feature>
<feature type="transmembrane region" description="Helical" evidence="5">
    <location>
        <begin position="248"/>
        <end position="270"/>
    </location>
</feature>
<dbReference type="PROSITE" id="PS50850">
    <property type="entry name" value="MFS"/>
    <property type="match status" value="2"/>
</dbReference>
<dbReference type="InterPro" id="IPR005829">
    <property type="entry name" value="Sugar_transporter_CS"/>
</dbReference>
<dbReference type="Proteomes" id="UP000640426">
    <property type="component" value="Unassembled WGS sequence"/>
</dbReference>
<organism evidence="7 8">
    <name type="scientific">Sphingomonas mollis</name>
    <dbReference type="NCBI Taxonomy" id="2795726"/>
    <lineage>
        <taxon>Bacteria</taxon>
        <taxon>Pseudomonadati</taxon>
        <taxon>Pseudomonadota</taxon>
        <taxon>Alphaproteobacteria</taxon>
        <taxon>Sphingomonadales</taxon>
        <taxon>Sphingomonadaceae</taxon>
        <taxon>Sphingomonas</taxon>
    </lineage>
</organism>
<dbReference type="InterPro" id="IPR011701">
    <property type="entry name" value="MFS"/>
</dbReference>
<dbReference type="Pfam" id="PF07690">
    <property type="entry name" value="MFS_1"/>
    <property type="match status" value="1"/>
</dbReference>
<feature type="domain" description="Major facilitator superfamily (MFS) profile" evidence="6">
    <location>
        <begin position="209"/>
        <end position="394"/>
    </location>
</feature>
<feature type="transmembrane region" description="Helical" evidence="5">
    <location>
        <begin position="82"/>
        <end position="101"/>
    </location>
</feature>
<keyword evidence="3 5" id="KW-1133">Transmembrane helix</keyword>
<reference evidence="8" key="1">
    <citation type="submission" date="2020-12" db="EMBL/GenBank/DDBJ databases">
        <title>Hymenobacter sp.</title>
        <authorList>
            <person name="Kim M.K."/>
        </authorList>
    </citation>
    <scope>NUCLEOTIDE SEQUENCE [LARGE SCALE GENOMIC DNA]</scope>
    <source>
        <strain evidence="8">BT553</strain>
    </source>
</reference>
<feature type="transmembrane region" description="Helical" evidence="5">
    <location>
        <begin position="282"/>
        <end position="300"/>
    </location>
</feature>
<proteinExistence type="predicted"/>
<feature type="transmembrane region" description="Helical" evidence="5">
    <location>
        <begin position="47"/>
        <end position="70"/>
    </location>
</feature>
<feature type="transmembrane region" description="Helical" evidence="5">
    <location>
        <begin position="171"/>
        <end position="189"/>
    </location>
</feature>
<dbReference type="PROSITE" id="PS00216">
    <property type="entry name" value="SUGAR_TRANSPORT_1"/>
    <property type="match status" value="1"/>
</dbReference>
<name>A0ABS0XP31_9SPHN</name>
<feature type="transmembrane region" description="Helical" evidence="5">
    <location>
        <begin position="140"/>
        <end position="165"/>
    </location>
</feature>
<protein>
    <submittedName>
        <fullName evidence="7">MFS transporter</fullName>
    </submittedName>
</protein>
<comment type="caution">
    <text evidence="7">The sequence shown here is derived from an EMBL/GenBank/DDBJ whole genome shotgun (WGS) entry which is preliminary data.</text>
</comment>
<feature type="transmembrane region" description="Helical" evidence="5">
    <location>
        <begin position="107"/>
        <end position="128"/>
    </location>
</feature>
<feature type="transmembrane region" description="Helical" evidence="5">
    <location>
        <begin position="210"/>
        <end position="236"/>
    </location>
</feature>
<evidence type="ECO:0000256" key="5">
    <source>
        <dbReference type="SAM" id="Phobius"/>
    </source>
</evidence>
<feature type="domain" description="Major facilitator superfamily (MFS) profile" evidence="6">
    <location>
        <begin position="1"/>
        <end position="193"/>
    </location>
</feature>
<gene>
    <name evidence="7" type="ORF">JAO74_08340</name>
</gene>
<feature type="transmembrane region" description="Helical" evidence="5">
    <location>
        <begin position="344"/>
        <end position="365"/>
    </location>
</feature>
<dbReference type="PANTHER" id="PTHR23528:SF1">
    <property type="entry name" value="MAJOR FACILITATOR SUPERFAMILY (MFS) PROFILE DOMAIN-CONTAINING PROTEIN"/>
    <property type="match status" value="1"/>
</dbReference>
<dbReference type="InterPro" id="IPR036259">
    <property type="entry name" value="MFS_trans_sf"/>
</dbReference>
<comment type="subcellular location">
    <subcellularLocation>
        <location evidence="1">Membrane</location>
        <topology evidence="1">Multi-pass membrane protein</topology>
    </subcellularLocation>
</comment>
<accession>A0ABS0XP31</accession>